<name>A0A979GWY4_CHIPD</name>
<dbReference type="AlphaFoldDB" id="A0A979GWY4"/>
<reference evidence="1 2" key="2">
    <citation type="journal article" date="2010" name="Stand. Genomic Sci.">
        <title>Complete genome sequence of Chitinophaga pinensis type strain (UQM 2034).</title>
        <authorList>
            <person name="Glavina Del Rio T."/>
            <person name="Abt B."/>
            <person name="Spring S."/>
            <person name="Lapidus A."/>
            <person name="Nolan M."/>
            <person name="Tice H."/>
            <person name="Copeland A."/>
            <person name="Cheng J.F."/>
            <person name="Chen F."/>
            <person name="Bruce D."/>
            <person name="Goodwin L."/>
            <person name="Pitluck S."/>
            <person name="Ivanova N."/>
            <person name="Mavromatis K."/>
            <person name="Mikhailova N."/>
            <person name="Pati A."/>
            <person name="Chen A."/>
            <person name="Palaniappan K."/>
            <person name="Land M."/>
            <person name="Hauser L."/>
            <person name="Chang Y.J."/>
            <person name="Jeffries C.D."/>
            <person name="Chain P."/>
            <person name="Saunders E."/>
            <person name="Detter J.C."/>
            <person name="Brettin T."/>
            <person name="Rohde M."/>
            <person name="Goker M."/>
            <person name="Bristow J."/>
            <person name="Eisen J.A."/>
            <person name="Markowitz V."/>
            <person name="Hugenholtz P."/>
            <person name="Kyrpides N.C."/>
            <person name="Klenk H.P."/>
            <person name="Lucas S."/>
        </authorList>
    </citation>
    <scope>NUCLEOTIDE SEQUENCE [LARGE SCALE GENOMIC DNA]</scope>
    <source>
        <strain evidence="2">ATCC 43595 / DSM 2588 / LMG 13176 / NBRC 15968 / NCIMB 11800 / UQM 2034</strain>
    </source>
</reference>
<dbReference type="EMBL" id="CP001699">
    <property type="protein sequence ID" value="ACU62209.1"/>
    <property type="molecule type" value="Genomic_DNA"/>
</dbReference>
<dbReference type="Proteomes" id="UP000002215">
    <property type="component" value="Chromosome"/>
</dbReference>
<gene>
    <name evidence="1" type="ordered locus">Cpin_4774</name>
</gene>
<evidence type="ECO:0000313" key="1">
    <source>
        <dbReference type="EMBL" id="ACU62209.1"/>
    </source>
</evidence>
<protein>
    <submittedName>
        <fullName evidence="1">Uncharacterized protein</fullName>
    </submittedName>
</protein>
<dbReference type="OrthoDB" id="9919400at2"/>
<reference evidence="2" key="1">
    <citation type="submission" date="2009-08" db="EMBL/GenBank/DDBJ databases">
        <title>The complete genome of Chitinophaga pinensis DSM 2588.</title>
        <authorList>
            <consortium name="US DOE Joint Genome Institute (JGI-PGF)"/>
            <person name="Lucas S."/>
            <person name="Copeland A."/>
            <person name="Lapidus A."/>
            <person name="Glavina del Rio T."/>
            <person name="Dalin E."/>
            <person name="Tice H."/>
            <person name="Bruce D."/>
            <person name="Goodwin L."/>
            <person name="Pitluck S."/>
            <person name="Kyrpides N."/>
            <person name="Mavromatis K."/>
            <person name="Ivanova N."/>
            <person name="Mikhailova N."/>
            <person name="Sims D."/>
            <person name="Meinche L."/>
            <person name="Brettin T."/>
            <person name="Detter J.C."/>
            <person name="Han C."/>
            <person name="Larimer F."/>
            <person name="Land M."/>
            <person name="Hauser L."/>
            <person name="Markowitz V."/>
            <person name="Cheng J.-F."/>
            <person name="Hugenholtz P."/>
            <person name="Woyke T."/>
            <person name="Wu D."/>
            <person name="Spring S."/>
            <person name="Klenk H.-P."/>
            <person name="Eisen J.A."/>
        </authorList>
    </citation>
    <scope>NUCLEOTIDE SEQUENCE [LARGE SCALE GENOMIC DNA]</scope>
    <source>
        <strain evidence="2">ATCC 43595 / DSM 2588 / LMG 13176 / NBRC 15968 / NCIMB 11800 / UQM 2034</strain>
    </source>
</reference>
<dbReference type="KEGG" id="cpi:Cpin_4774"/>
<proteinExistence type="predicted"/>
<evidence type="ECO:0000313" key="2">
    <source>
        <dbReference type="Proteomes" id="UP000002215"/>
    </source>
</evidence>
<organism evidence="1 2">
    <name type="scientific">Chitinophaga pinensis (strain ATCC 43595 / DSM 2588 / LMG 13176 / NBRC 15968 / NCIMB 11800 / UQM 2034)</name>
    <dbReference type="NCBI Taxonomy" id="485918"/>
    <lineage>
        <taxon>Bacteria</taxon>
        <taxon>Pseudomonadati</taxon>
        <taxon>Bacteroidota</taxon>
        <taxon>Chitinophagia</taxon>
        <taxon>Chitinophagales</taxon>
        <taxon>Chitinophagaceae</taxon>
        <taxon>Chitinophaga</taxon>
    </lineage>
</organism>
<dbReference type="RefSeq" id="WP_012792377.1">
    <property type="nucleotide sequence ID" value="NC_013132.1"/>
</dbReference>
<sequence>MTDYIKLYSQEPATYICRHAGKMLLTKHDYTGDLADWSSLIRLLYIFELPVTEILGGIVDERYKIEEVFPVSEILVFLLCEKGTPYWVELVFRFLLDDSINVSLSEEAINVLQDRTITSRLPQHLAHRTRRIVNKSVASRNRS</sequence>
<accession>A0A979GWY4</accession>